<organism evidence="2 3">
    <name type="scientific">Anseranas semipalmata</name>
    <name type="common">Magpie goose</name>
    <name type="synonym">Anas semipalmata</name>
    <dbReference type="NCBI Taxonomy" id="8851"/>
    <lineage>
        <taxon>Eukaryota</taxon>
        <taxon>Metazoa</taxon>
        <taxon>Chordata</taxon>
        <taxon>Craniata</taxon>
        <taxon>Vertebrata</taxon>
        <taxon>Euteleostomi</taxon>
        <taxon>Archelosauria</taxon>
        <taxon>Archosauria</taxon>
        <taxon>Dinosauria</taxon>
        <taxon>Saurischia</taxon>
        <taxon>Theropoda</taxon>
        <taxon>Coelurosauria</taxon>
        <taxon>Aves</taxon>
        <taxon>Neognathae</taxon>
        <taxon>Galloanserae</taxon>
        <taxon>Anseriformes</taxon>
        <taxon>Anseranatidae</taxon>
        <taxon>Anseranas</taxon>
    </lineage>
</organism>
<proteinExistence type="predicted"/>
<dbReference type="PANTHER" id="PTHR47223">
    <property type="entry name" value="SPERM ACROSOME MEMBRANE-ASSOCIATED PROTEIN 1"/>
    <property type="match status" value="1"/>
</dbReference>
<sequence>GLNALESMELEFGVCTVTCGIGIREVLLTNGCPGGEAKCIIGVEECHGPVDCGLGKPISENPASVMMTCIYIPPENRFKYVWKILIPNKPARILPNDSAVMEVRRDTHPVTYECETQGNGSIIASVKYTVSATTEPQTKQSKGTETAQSRKKRADAILVFCLVTGIILTVGVIFAIIFIILHWAVVKTVLEPKSEQDDKHGKVTNKNSLSNIE</sequence>
<dbReference type="OrthoDB" id="9448631at2759"/>
<dbReference type="InterPro" id="IPR037878">
    <property type="entry name" value="SPACA1"/>
</dbReference>
<name>A0A7K9UL43_ANSSE</name>
<dbReference type="GO" id="GO:0001675">
    <property type="term" value="P:acrosome assembly"/>
    <property type="evidence" value="ECO:0007669"/>
    <property type="project" value="TreeGrafter"/>
</dbReference>
<dbReference type="Proteomes" id="UP000567872">
    <property type="component" value="Unassembled WGS sequence"/>
</dbReference>
<evidence type="ECO:0000313" key="2">
    <source>
        <dbReference type="EMBL" id="NXI61238.1"/>
    </source>
</evidence>
<dbReference type="EMBL" id="VXAA01000174">
    <property type="protein sequence ID" value="NXI61238.1"/>
    <property type="molecule type" value="Genomic_DNA"/>
</dbReference>
<feature type="non-terminal residue" evidence="2">
    <location>
        <position position="1"/>
    </location>
</feature>
<feature type="non-terminal residue" evidence="2">
    <location>
        <position position="213"/>
    </location>
</feature>
<keyword evidence="1" id="KW-0472">Membrane</keyword>
<dbReference type="PANTHER" id="PTHR47223:SF1">
    <property type="entry name" value="SPERM ACROSOME MEMBRANE-ASSOCIATED PROTEIN 1"/>
    <property type="match status" value="1"/>
</dbReference>
<keyword evidence="3" id="KW-1185">Reference proteome</keyword>
<comment type="caution">
    <text evidence="2">The sequence shown here is derived from an EMBL/GenBank/DDBJ whole genome shotgun (WGS) entry which is preliminary data.</text>
</comment>
<feature type="transmembrane region" description="Helical" evidence="1">
    <location>
        <begin position="157"/>
        <end position="185"/>
    </location>
</feature>
<reference evidence="2 3" key="1">
    <citation type="submission" date="2019-09" db="EMBL/GenBank/DDBJ databases">
        <title>Bird 10,000 Genomes (B10K) Project - Family phase.</title>
        <authorList>
            <person name="Zhang G."/>
        </authorList>
    </citation>
    <scope>NUCLEOTIDE SEQUENCE [LARGE SCALE GENOMIC DNA]</scope>
    <source>
        <strain evidence="2">B10K-DU-001-57</strain>
        <tissue evidence="2">Muscle</tissue>
    </source>
</reference>
<protein>
    <submittedName>
        <fullName evidence="2">SACA1 protein</fullName>
    </submittedName>
</protein>
<gene>
    <name evidence="2" type="primary">Spaca1</name>
    <name evidence="2" type="ORF">ANSSEM_R04278</name>
</gene>
<dbReference type="CDD" id="cd13783">
    <property type="entry name" value="SPACA1"/>
    <property type="match status" value="1"/>
</dbReference>
<keyword evidence="1" id="KW-0812">Transmembrane</keyword>
<keyword evidence="1" id="KW-1133">Transmembrane helix</keyword>
<evidence type="ECO:0000313" key="3">
    <source>
        <dbReference type="Proteomes" id="UP000567872"/>
    </source>
</evidence>
<evidence type="ECO:0000256" key="1">
    <source>
        <dbReference type="SAM" id="Phobius"/>
    </source>
</evidence>
<dbReference type="GO" id="GO:0002080">
    <property type="term" value="C:acrosomal membrane"/>
    <property type="evidence" value="ECO:0007669"/>
    <property type="project" value="InterPro"/>
</dbReference>
<accession>A0A7K9UL43</accession>
<dbReference type="AlphaFoldDB" id="A0A7K9UL43"/>